<evidence type="ECO:0000313" key="3">
    <source>
        <dbReference type="EMBL" id="SEM28609.1"/>
    </source>
</evidence>
<gene>
    <name evidence="1" type="ORF">BN963_SGAL_01132</name>
    <name evidence="2" type="ORF">E7156_09015</name>
    <name evidence="3" type="ORF">SAMN04487839_11130</name>
    <name evidence="4" type="ORF">SAMN05660328_10934</name>
</gene>
<reference evidence="1 5" key="1">
    <citation type="submission" date="2014-02" db="EMBL/GenBank/DDBJ databases">
        <authorList>
            <person name="Manrique M."/>
        </authorList>
    </citation>
    <scope>NUCLEOTIDE SEQUENCE [LARGE SCALE GENOMIC DNA]</scope>
    <source>
        <strain evidence="1 5">LMG17956</strain>
    </source>
</reference>
<proteinExistence type="predicted"/>
<sequence length="100" mass="11544">MKLRHLIALGVAGCAGYAAYHVYKNRDQFKAEIAEADDISERISTDIAKIRRSIDDINNQLPTLQTISQDLDYKRRLFEQETNSRLEQIKATLAKYQEEN</sequence>
<dbReference type="EMBL" id="SVAF01000031">
    <property type="protein sequence ID" value="MBE6165409.1"/>
    <property type="molecule type" value="Genomic_DNA"/>
</dbReference>
<dbReference type="EMBL" id="CCBC010000145">
    <property type="protein sequence ID" value="CDO17938.1"/>
    <property type="molecule type" value="Genomic_DNA"/>
</dbReference>
<dbReference type="AlphaFoldDB" id="A0A060RKE9"/>
<evidence type="ECO:0000313" key="6">
    <source>
        <dbReference type="Proteomes" id="UP000182764"/>
    </source>
</evidence>
<dbReference type="Proteomes" id="UP000183629">
    <property type="component" value="Unassembled WGS sequence"/>
</dbReference>
<evidence type="ECO:0000313" key="7">
    <source>
        <dbReference type="Proteomes" id="UP000183629"/>
    </source>
</evidence>
<reference evidence="1 5" key="2">
    <citation type="submission" date="2014-05" db="EMBL/GenBank/DDBJ databases">
        <title>Genome sequence of Streptococcus gallolyticus.</title>
        <authorList>
            <person name="Del Campo R."/>
        </authorList>
    </citation>
    <scope>NUCLEOTIDE SEQUENCE [LARGE SCALE GENOMIC DNA]</scope>
    <source>
        <strain evidence="1 5">LMG17956</strain>
    </source>
</reference>
<organism evidence="1 5">
    <name type="scientific">Streptococcus gallolyticus</name>
    <dbReference type="NCBI Taxonomy" id="315405"/>
    <lineage>
        <taxon>Bacteria</taxon>
        <taxon>Bacillati</taxon>
        <taxon>Bacillota</taxon>
        <taxon>Bacilli</taxon>
        <taxon>Lactobacillales</taxon>
        <taxon>Streptococcaceae</taxon>
        <taxon>Streptococcus</taxon>
    </lineage>
</organism>
<keyword evidence="7" id="KW-1185">Reference proteome</keyword>
<dbReference type="Proteomes" id="UP000700800">
    <property type="component" value="Unassembled WGS sequence"/>
</dbReference>
<dbReference type="RefSeq" id="WP_009853435.1">
    <property type="nucleotide sequence ID" value="NZ_CP054015.1"/>
</dbReference>
<evidence type="ECO:0000313" key="2">
    <source>
        <dbReference type="EMBL" id="MBE6165409.1"/>
    </source>
</evidence>
<dbReference type="Proteomes" id="UP000027584">
    <property type="component" value="Unassembled WGS sequence"/>
</dbReference>
<protein>
    <submittedName>
        <fullName evidence="1">Uncharacterized protein</fullName>
    </submittedName>
</protein>
<reference evidence="2" key="5">
    <citation type="submission" date="2019-04" db="EMBL/GenBank/DDBJ databases">
        <title>Evolution of Biomass-Degrading Anaerobic Consortia Revealed by Metagenomics.</title>
        <authorList>
            <person name="Peng X."/>
        </authorList>
    </citation>
    <scope>NUCLEOTIDE SEQUENCE</scope>
    <source>
        <strain evidence="2">SIG195</strain>
    </source>
</reference>
<evidence type="ECO:0000313" key="5">
    <source>
        <dbReference type="Proteomes" id="UP000027584"/>
    </source>
</evidence>
<dbReference type="EMBL" id="FOBM01000011">
    <property type="protein sequence ID" value="SEM28609.1"/>
    <property type="molecule type" value="Genomic_DNA"/>
</dbReference>
<name>A0A060RKE9_9STRE</name>
<evidence type="ECO:0000313" key="4">
    <source>
        <dbReference type="EMBL" id="SFU81508.1"/>
    </source>
</evidence>
<reference evidence="3 6" key="4">
    <citation type="submission" date="2016-10" db="EMBL/GenBank/DDBJ databases">
        <authorList>
            <person name="de Groot N.N."/>
        </authorList>
    </citation>
    <scope>NUCLEOTIDE SEQUENCE [LARGE SCALE GENOMIC DNA]</scope>
    <source>
        <strain evidence="4">LMG 15572</strain>
        <strain evidence="3 6">VTM1R29</strain>
    </source>
</reference>
<evidence type="ECO:0000313" key="1">
    <source>
        <dbReference type="EMBL" id="CDO17938.1"/>
    </source>
</evidence>
<dbReference type="EMBL" id="FPBN01000009">
    <property type="protein sequence ID" value="SFU81508.1"/>
    <property type="molecule type" value="Genomic_DNA"/>
</dbReference>
<reference evidence="7" key="3">
    <citation type="submission" date="2016-10" db="EMBL/GenBank/DDBJ databases">
        <authorList>
            <person name="Varghese N."/>
            <person name="Submissions S."/>
        </authorList>
    </citation>
    <scope>NUCLEOTIDE SEQUENCE [LARGE SCALE GENOMIC DNA]</scope>
    <source>
        <strain evidence="7">LMG 15572</strain>
    </source>
</reference>
<accession>A0A060RKE9</accession>
<dbReference type="GeneID" id="57921377"/>
<dbReference type="Proteomes" id="UP000182764">
    <property type="component" value="Unassembled WGS sequence"/>
</dbReference>
<dbReference type="OMA" id="CGAYYAY"/>